<protein>
    <recommendedName>
        <fullName evidence="3">Reverse transcriptase Ty1/copia-type domain-containing protein</fullName>
    </recommendedName>
</protein>
<evidence type="ECO:0000313" key="1">
    <source>
        <dbReference type="EMBL" id="WVZ98593.1"/>
    </source>
</evidence>
<sequence>MMRMCCFMPLPLCCQHTANPVAASGVAFPPTLAQGNRLQAPIVIHPLSCKPPAAVRLLPFSLESDDQSTSWHPSSIRCVPSWCSEEEVSMKQQPHMYEDKFFLTYVCKLDNALHGLRRILDLGILTLSTKLGEVVLPIIMSREWSIHQLDVQNVFLHGVLEEVSMKQSPHVYDDKLLLNYLNSRCYYSFVARLKKYFALWGDLHCFWGIEVNRMIEDPLEILQFSLDPISYHGMHANKILQAKYKILLNSMSGCKLSFRNLEFRVLSKAEDTLWERKGCPIFYQMEITIDSAAV</sequence>
<gene>
    <name evidence="1" type="ORF">U9M48_044015</name>
</gene>
<name>A0AAQ3XH20_PASNO</name>
<dbReference type="EMBL" id="CP144754">
    <property type="protein sequence ID" value="WVZ98593.1"/>
    <property type="molecule type" value="Genomic_DNA"/>
</dbReference>
<dbReference type="AlphaFoldDB" id="A0AAQ3XH20"/>
<evidence type="ECO:0008006" key="3">
    <source>
        <dbReference type="Google" id="ProtNLM"/>
    </source>
</evidence>
<proteinExistence type="predicted"/>
<reference evidence="1 2" key="1">
    <citation type="submission" date="2024-02" db="EMBL/GenBank/DDBJ databases">
        <title>High-quality chromosome-scale genome assembly of Pensacola bahiagrass (Paspalum notatum Flugge var. saurae).</title>
        <authorList>
            <person name="Vega J.M."/>
            <person name="Podio M."/>
            <person name="Orjuela J."/>
            <person name="Siena L.A."/>
            <person name="Pessino S.C."/>
            <person name="Combes M.C."/>
            <person name="Mariac C."/>
            <person name="Albertini E."/>
            <person name="Pupilli F."/>
            <person name="Ortiz J.P.A."/>
            <person name="Leblanc O."/>
        </authorList>
    </citation>
    <scope>NUCLEOTIDE SEQUENCE [LARGE SCALE GENOMIC DNA]</scope>
    <source>
        <strain evidence="1">R1</strain>
        <tissue evidence="1">Leaf</tissue>
    </source>
</reference>
<evidence type="ECO:0000313" key="2">
    <source>
        <dbReference type="Proteomes" id="UP001341281"/>
    </source>
</evidence>
<accession>A0AAQ3XH20</accession>
<dbReference type="Proteomes" id="UP001341281">
    <property type="component" value="Chromosome 10"/>
</dbReference>
<organism evidence="1 2">
    <name type="scientific">Paspalum notatum var. saurae</name>
    <dbReference type="NCBI Taxonomy" id="547442"/>
    <lineage>
        <taxon>Eukaryota</taxon>
        <taxon>Viridiplantae</taxon>
        <taxon>Streptophyta</taxon>
        <taxon>Embryophyta</taxon>
        <taxon>Tracheophyta</taxon>
        <taxon>Spermatophyta</taxon>
        <taxon>Magnoliopsida</taxon>
        <taxon>Liliopsida</taxon>
        <taxon>Poales</taxon>
        <taxon>Poaceae</taxon>
        <taxon>PACMAD clade</taxon>
        <taxon>Panicoideae</taxon>
        <taxon>Andropogonodae</taxon>
        <taxon>Paspaleae</taxon>
        <taxon>Paspalinae</taxon>
        <taxon>Paspalum</taxon>
    </lineage>
</organism>
<keyword evidence="2" id="KW-1185">Reference proteome</keyword>